<dbReference type="AlphaFoldDB" id="A0A1H8F996"/>
<dbReference type="SUPFAM" id="SSF56112">
    <property type="entry name" value="Protein kinase-like (PK-like)"/>
    <property type="match status" value="1"/>
</dbReference>
<protein>
    <recommendedName>
        <fullName evidence="3">Serine/threonine protein phosphatase</fullName>
    </recommendedName>
</protein>
<organism evidence="1 2">
    <name type="scientific">Pseudorhodobacter antarcticus</name>
    <dbReference type="NCBI Taxonomy" id="1077947"/>
    <lineage>
        <taxon>Bacteria</taxon>
        <taxon>Pseudomonadati</taxon>
        <taxon>Pseudomonadota</taxon>
        <taxon>Alphaproteobacteria</taxon>
        <taxon>Rhodobacterales</taxon>
        <taxon>Paracoccaceae</taxon>
        <taxon>Pseudorhodobacter</taxon>
    </lineage>
</organism>
<evidence type="ECO:0000313" key="1">
    <source>
        <dbReference type="EMBL" id="SEN28299.1"/>
    </source>
</evidence>
<proteinExistence type="predicted"/>
<evidence type="ECO:0000313" key="2">
    <source>
        <dbReference type="Proteomes" id="UP000183002"/>
    </source>
</evidence>
<evidence type="ECO:0008006" key="3">
    <source>
        <dbReference type="Google" id="ProtNLM"/>
    </source>
</evidence>
<keyword evidence="2" id="KW-1185">Reference proteome</keyword>
<dbReference type="OrthoDB" id="7839681at2"/>
<accession>A0A1H8F996</accession>
<dbReference type="Proteomes" id="UP000183002">
    <property type="component" value="Unassembled WGS sequence"/>
</dbReference>
<name>A0A1H8F996_9RHOB</name>
<gene>
    <name evidence="1" type="ORF">SAMN05216227_101074</name>
</gene>
<dbReference type="RefSeq" id="WP_050520498.1">
    <property type="nucleotide sequence ID" value="NZ_FOCO01000010.1"/>
</dbReference>
<sequence length="240" mass="26485">MIGIDPKLQAAIRAALNGPYARVQPLDLPTGRVWLKQAERLTGRMRLQKGDGAKGFAREVAGLHLLGHLGLPAAPVLAEGDDWVATPDLGPTLRELMWHDARDLTPVFAAAGTALANLHLASYRHGRPAIRDLCWNGEAIHFIDLERFSPIKSDPRGLAIDLMIFVHSLYADSLLAPEKAPQLREAAIAAYRKLAPGIWAHARVTASWLGWLPTITRLRPNSRDWQALAPTLTRFRSDQE</sequence>
<dbReference type="InterPro" id="IPR011009">
    <property type="entry name" value="Kinase-like_dom_sf"/>
</dbReference>
<reference evidence="1 2" key="1">
    <citation type="submission" date="2016-10" db="EMBL/GenBank/DDBJ databases">
        <authorList>
            <person name="de Groot N.N."/>
        </authorList>
    </citation>
    <scope>NUCLEOTIDE SEQUENCE [LARGE SCALE GENOMIC DNA]</scope>
    <source>
        <strain evidence="1 2">CGMCC 1.10836</strain>
    </source>
</reference>
<dbReference type="STRING" id="1077947.SAMN05216227_101074"/>
<dbReference type="EMBL" id="FOCO01000010">
    <property type="protein sequence ID" value="SEN28299.1"/>
    <property type="molecule type" value="Genomic_DNA"/>
</dbReference>